<feature type="transmembrane region" description="Helical" evidence="21">
    <location>
        <begin position="130"/>
        <end position="153"/>
    </location>
</feature>
<feature type="transmembrane region" description="Helical" evidence="21">
    <location>
        <begin position="85"/>
        <end position="109"/>
    </location>
</feature>
<keyword evidence="18" id="KW-0325">Glycoprotein</keyword>
<dbReference type="GO" id="GO:0016798">
    <property type="term" value="F:hydrolase activity, acting on glycosyl bonds"/>
    <property type="evidence" value="ECO:0007669"/>
    <property type="project" value="UniProtKB-KW"/>
</dbReference>
<dbReference type="GO" id="GO:0005615">
    <property type="term" value="C:extracellular space"/>
    <property type="evidence" value="ECO:0007669"/>
    <property type="project" value="TreeGrafter"/>
</dbReference>
<keyword evidence="9" id="KW-0479">Metal-binding</keyword>
<evidence type="ECO:0000256" key="9">
    <source>
        <dbReference type="ARBA" id="ARBA00022723"/>
    </source>
</evidence>
<comment type="similarity">
    <text evidence="4">Belongs to the acid sphingomyelinase family.</text>
</comment>
<keyword evidence="13 21" id="KW-1133">Transmembrane helix</keyword>
<dbReference type="Proteomes" id="UP001353858">
    <property type="component" value="Unassembled WGS sequence"/>
</dbReference>
<evidence type="ECO:0000256" key="12">
    <source>
        <dbReference type="ARBA" id="ARBA00022833"/>
    </source>
</evidence>
<dbReference type="GO" id="GO:0005886">
    <property type="term" value="C:plasma membrane"/>
    <property type="evidence" value="ECO:0007669"/>
    <property type="project" value="UniProtKB-SubCell"/>
</dbReference>
<evidence type="ECO:0000256" key="4">
    <source>
        <dbReference type="ARBA" id="ARBA00008234"/>
    </source>
</evidence>
<dbReference type="GO" id="GO:0006685">
    <property type="term" value="P:sphingomyelin catabolic process"/>
    <property type="evidence" value="ECO:0007669"/>
    <property type="project" value="TreeGrafter"/>
</dbReference>
<evidence type="ECO:0000256" key="1">
    <source>
        <dbReference type="ARBA" id="ARBA00001947"/>
    </source>
</evidence>
<dbReference type="Pfam" id="PF00001">
    <property type="entry name" value="7tm_1"/>
    <property type="match status" value="1"/>
</dbReference>
<evidence type="ECO:0000313" key="24">
    <source>
        <dbReference type="Proteomes" id="UP001353858"/>
    </source>
</evidence>
<dbReference type="InterPro" id="IPR017452">
    <property type="entry name" value="GPCR_Rhodpsn_7TM"/>
</dbReference>
<dbReference type="PROSITE" id="PS50262">
    <property type="entry name" value="G_PROTEIN_RECEP_F1_2"/>
    <property type="match status" value="1"/>
</dbReference>
<reference evidence="24" key="1">
    <citation type="submission" date="2023-01" db="EMBL/GenBank/DDBJ databases">
        <title>Key to firefly adult light organ development and bioluminescence: homeobox transcription factors regulate luciferase expression and transportation to peroxisome.</title>
        <authorList>
            <person name="Fu X."/>
        </authorList>
    </citation>
    <scope>NUCLEOTIDE SEQUENCE [LARGE SCALE GENOMIC DNA]</scope>
</reference>
<keyword evidence="19" id="KW-0807">Transducer</keyword>
<dbReference type="GO" id="GO:0046872">
    <property type="term" value="F:metal ion binding"/>
    <property type="evidence" value="ECO:0007669"/>
    <property type="project" value="UniProtKB-KW"/>
</dbReference>
<dbReference type="PANTHER" id="PTHR10340">
    <property type="entry name" value="SPHINGOMYELIN PHOSPHODIESTERASE"/>
    <property type="match status" value="1"/>
</dbReference>
<feature type="transmembrane region" description="Helical" evidence="21">
    <location>
        <begin position="24"/>
        <end position="45"/>
    </location>
</feature>
<dbReference type="SUPFAM" id="SSF81321">
    <property type="entry name" value="Family A G protein-coupled receptor-like"/>
    <property type="match status" value="1"/>
</dbReference>
<dbReference type="InterPro" id="IPR004843">
    <property type="entry name" value="Calcineurin-like_PHP"/>
</dbReference>
<dbReference type="EMBL" id="JARPUR010000002">
    <property type="protein sequence ID" value="KAK4880927.1"/>
    <property type="molecule type" value="Genomic_DNA"/>
</dbReference>
<gene>
    <name evidence="23" type="ORF">RN001_004246</name>
</gene>
<dbReference type="GO" id="GO:0005764">
    <property type="term" value="C:lysosome"/>
    <property type="evidence" value="ECO:0007669"/>
    <property type="project" value="TreeGrafter"/>
</dbReference>
<dbReference type="AlphaFoldDB" id="A0AAN7PZQ4"/>
<keyword evidence="15 21" id="KW-0472">Membrane</keyword>
<evidence type="ECO:0000259" key="22">
    <source>
        <dbReference type="PROSITE" id="PS50262"/>
    </source>
</evidence>
<evidence type="ECO:0000256" key="6">
    <source>
        <dbReference type="ARBA" id="ARBA00022475"/>
    </source>
</evidence>
<keyword evidence="20" id="KW-0326">Glycosidase</keyword>
<evidence type="ECO:0000256" key="8">
    <source>
        <dbReference type="ARBA" id="ARBA00022692"/>
    </source>
</evidence>
<evidence type="ECO:0000256" key="16">
    <source>
        <dbReference type="ARBA" id="ARBA00023157"/>
    </source>
</evidence>
<evidence type="ECO:0000256" key="11">
    <source>
        <dbReference type="ARBA" id="ARBA00022801"/>
    </source>
</evidence>
<evidence type="ECO:0000256" key="13">
    <source>
        <dbReference type="ARBA" id="ARBA00022989"/>
    </source>
</evidence>
<evidence type="ECO:0000256" key="17">
    <source>
        <dbReference type="ARBA" id="ARBA00023170"/>
    </source>
</evidence>
<keyword evidence="11" id="KW-0378">Hydrolase</keyword>
<dbReference type="FunFam" id="3.60.21.10:FF:000077">
    <property type="entry name" value="Sphingomyelin phosphodiesterase"/>
    <property type="match status" value="1"/>
</dbReference>
<keyword evidence="8 21" id="KW-0812">Transmembrane</keyword>
<comment type="subcellular location">
    <subcellularLocation>
        <location evidence="3">Cell membrane</location>
        <topology evidence="3">Multi-pass membrane protein</topology>
    </subcellularLocation>
    <subcellularLocation>
        <location evidence="2">Secreted</location>
    </subcellularLocation>
</comment>
<comment type="similarity">
    <text evidence="5">Belongs to the G-protein coupled receptor 1 family.</text>
</comment>
<keyword evidence="10" id="KW-0732">Signal</keyword>
<dbReference type="PRINTS" id="PR00237">
    <property type="entry name" value="GPCRRHODOPSN"/>
</dbReference>
<dbReference type="InterPro" id="IPR041805">
    <property type="entry name" value="ASMase/PPN1_MPP"/>
</dbReference>
<dbReference type="GO" id="GO:0004995">
    <property type="term" value="F:tachykinin receptor activity"/>
    <property type="evidence" value="ECO:0007669"/>
    <property type="project" value="InterPro"/>
</dbReference>
<evidence type="ECO:0000256" key="18">
    <source>
        <dbReference type="ARBA" id="ARBA00023180"/>
    </source>
</evidence>
<dbReference type="InterPro" id="IPR029052">
    <property type="entry name" value="Metallo-depent_PP-like"/>
</dbReference>
<proteinExistence type="inferred from homology"/>
<protein>
    <recommendedName>
        <fullName evidence="22">G-protein coupled receptors family 1 profile domain-containing protein</fullName>
    </recommendedName>
</protein>
<organism evidence="23 24">
    <name type="scientific">Aquatica leii</name>
    <dbReference type="NCBI Taxonomy" id="1421715"/>
    <lineage>
        <taxon>Eukaryota</taxon>
        <taxon>Metazoa</taxon>
        <taxon>Ecdysozoa</taxon>
        <taxon>Arthropoda</taxon>
        <taxon>Hexapoda</taxon>
        <taxon>Insecta</taxon>
        <taxon>Pterygota</taxon>
        <taxon>Neoptera</taxon>
        <taxon>Endopterygota</taxon>
        <taxon>Coleoptera</taxon>
        <taxon>Polyphaga</taxon>
        <taxon>Elateriformia</taxon>
        <taxon>Elateroidea</taxon>
        <taxon>Lampyridae</taxon>
        <taxon>Luciolinae</taxon>
        <taxon>Aquatica</taxon>
    </lineage>
</organism>
<evidence type="ECO:0000256" key="19">
    <source>
        <dbReference type="ARBA" id="ARBA00023224"/>
    </source>
</evidence>
<keyword evidence="24" id="KW-1185">Reference proteome</keyword>
<evidence type="ECO:0000256" key="21">
    <source>
        <dbReference type="SAM" id="Phobius"/>
    </source>
</evidence>
<evidence type="ECO:0000313" key="23">
    <source>
        <dbReference type="EMBL" id="KAK4880927.1"/>
    </source>
</evidence>
<dbReference type="PANTHER" id="PTHR10340:SF34">
    <property type="entry name" value="SPHINGOMYELIN PHOSPHODIESTERASE"/>
    <property type="match status" value="1"/>
</dbReference>
<dbReference type="PRINTS" id="PR00244">
    <property type="entry name" value="NEUROKININR"/>
</dbReference>
<dbReference type="InterPro" id="IPR045473">
    <property type="entry name" value="ASM_C"/>
</dbReference>
<dbReference type="CDD" id="cd00842">
    <property type="entry name" value="MPP_ASMase"/>
    <property type="match status" value="1"/>
</dbReference>
<sequence length="734" mass="85009">MLAISLDRYIAIMWPLKPRLSKKFAIMIVLSVWIFAGLTALPIPVVSNLAQPTEWYVVCDRYLCHEDWSHIGPEYENIYTVTIMFLQYIIPFSVLLFTYTSIAIVIWCHRIPGEAENSRDQRIAKSKRKMVKMMVTVVFVFTVCWLPFNVLWVVQESISDELKPYLWFALHWLAMSHACYNPIIYCYMNSRFRAGFIRAFRIIPCCRKCLPSISLLHPKNTSFPLTTRVCEGITELFGGEVIYVLGRIKYSAEEICSFVIGDACGDVYNPYHEWEVLFPPVPKPAITPQALPKAAAPTFKVLHLSDTLYDPYYLEGSNADCSEPLCCRLTNGPAASKEQAASKWGDYRKCDMPKVTVENMMKHIAETHHDIDYILWTGDLPPHDIWNQTREENLKILKETVQQMTTTFPNILIFPALGNHESAPVNSFPPPYVNSPENSISWLYDELDNQWRNWLPASVSNTVRRGAFYSVLVRPGFRLISLNMNYCNNKNWWLLLNSTDPATELQWFIYELQSAKFNGEKVHVIGHISPGHADCSKVWSRNYYAIINRYEAIITGKFFGHTHFDEFEVFYGNHDLSRAISIAYVGPSVSSYASLNPGYRVYYVDGDHDQTTRAVIDHKTWTMNLQEANLYGYPIWFKLYSTRQAYGMKAFRPVDWDGLVEKMTTDPDLYNLFYKYYYKASPVKPNCDVACRKRILCDLRSGRSHDRRNLCQTIESRIDTTTNSTWKEWIYNTI</sequence>
<dbReference type="GO" id="GO:0046513">
    <property type="term" value="P:ceramide biosynthetic process"/>
    <property type="evidence" value="ECO:0007669"/>
    <property type="project" value="TreeGrafter"/>
</dbReference>
<evidence type="ECO:0000256" key="20">
    <source>
        <dbReference type="ARBA" id="ARBA00023295"/>
    </source>
</evidence>
<evidence type="ECO:0000256" key="5">
    <source>
        <dbReference type="ARBA" id="ARBA00010663"/>
    </source>
</evidence>
<dbReference type="GO" id="GO:0061750">
    <property type="term" value="F:acid sphingomyelin phosphodiesterase activity"/>
    <property type="evidence" value="ECO:0007669"/>
    <property type="project" value="TreeGrafter"/>
</dbReference>
<evidence type="ECO:0000256" key="7">
    <source>
        <dbReference type="ARBA" id="ARBA00022525"/>
    </source>
</evidence>
<keyword evidence="17" id="KW-0675">Receptor</keyword>
<dbReference type="Gene3D" id="1.20.1070.10">
    <property type="entry name" value="Rhodopsin 7-helix transmembrane proteins"/>
    <property type="match status" value="1"/>
</dbReference>
<evidence type="ECO:0000256" key="10">
    <source>
        <dbReference type="ARBA" id="ARBA00022729"/>
    </source>
</evidence>
<dbReference type="InterPro" id="IPR000276">
    <property type="entry name" value="GPCR_Rhodpsn"/>
</dbReference>
<dbReference type="Pfam" id="PF19272">
    <property type="entry name" value="ASMase_C"/>
    <property type="match status" value="1"/>
</dbReference>
<feature type="domain" description="G-protein coupled receptors family 1 profile" evidence="22">
    <location>
        <begin position="1"/>
        <end position="185"/>
    </location>
</feature>
<dbReference type="SUPFAM" id="SSF56300">
    <property type="entry name" value="Metallo-dependent phosphatases"/>
    <property type="match status" value="1"/>
</dbReference>
<keyword evidence="6" id="KW-1003">Cell membrane</keyword>
<comment type="caution">
    <text evidence="23">The sequence shown here is derived from an EMBL/GenBank/DDBJ whole genome shotgun (WGS) entry which is preliminary data.</text>
</comment>
<keyword evidence="16" id="KW-1015">Disulfide bond</keyword>
<keyword evidence="7" id="KW-0964">Secreted</keyword>
<evidence type="ECO:0000256" key="14">
    <source>
        <dbReference type="ARBA" id="ARBA00023040"/>
    </source>
</evidence>
<keyword evidence="12" id="KW-0862">Zinc</keyword>
<comment type="cofactor">
    <cofactor evidence="1">
        <name>Zn(2+)</name>
        <dbReference type="ChEBI" id="CHEBI:29105"/>
    </cofactor>
</comment>
<name>A0AAN7PZQ4_9COLE</name>
<evidence type="ECO:0000256" key="3">
    <source>
        <dbReference type="ARBA" id="ARBA00004651"/>
    </source>
</evidence>
<evidence type="ECO:0000256" key="15">
    <source>
        <dbReference type="ARBA" id="ARBA00023136"/>
    </source>
</evidence>
<evidence type="ECO:0000256" key="2">
    <source>
        <dbReference type="ARBA" id="ARBA00004613"/>
    </source>
</evidence>
<dbReference type="Pfam" id="PF00149">
    <property type="entry name" value="Metallophos"/>
    <property type="match status" value="1"/>
</dbReference>
<accession>A0AAN7PZQ4</accession>
<dbReference type="InterPro" id="IPR001681">
    <property type="entry name" value="Neurokn_rcpt"/>
</dbReference>
<keyword evidence="14" id="KW-0297">G-protein coupled receptor</keyword>